<gene>
    <name evidence="3" type="ORF">J4G43_047320</name>
    <name evidence="2" type="ORF">J4G43_49025</name>
</gene>
<evidence type="ECO:0000313" key="2">
    <source>
        <dbReference type="EMBL" id="MBO1868465.1"/>
    </source>
</evidence>
<evidence type="ECO:0000313" key="4">
    <source>
        <dbReference type="Proteomes" id="UP000664702"/>
    </source>
</evidence>
<proteinExistence type="predicted"/>
<feature type="domain" description="DUF4376" evidence="1">
    <location>
        <begin position="72"/>
        <end position="171"/>
    </location>
</feature>
<dbReference type="KEGG" id="bban:J4G43_047320"/>
<reference evidence="2" key="1">
    <citation type="submission" date="2021-03" db="EMBL/GenBank/DDBJ databases">
        <title>Whole Genome Sequence of Bradyrhizobium sp. Strain 144S4.</title>
        <authorList>
            <person name="Bromfield E.S.P."/>
            <person name="Cloutier S."/>
        </authorList>
    </citation>
    <scope>NUCLEOTIDE SEQUENCE [LARGE SCALE GENOMIC DNA]</scope>
    <source>
        <strain evidence="2">144S4</strain>
    </source>
</reference>
<name>A0A939S814_9BRAD</name>
<dbReference type="EMBL" id="JAGEMI010000001">
    <property type="protein sequence ID" value="MBO1868465.1"/>
    <property type="molecule type" value="Genomic_DNA"/>
</dbReference>
<dbReference type="Proteomes" id="UP000664702">
    <property type="component" value="Chromosome"/>
</dbReference>
<reference evidence="3 4" key="2">
    <citation type="journal article" date="2022" name="Int. J. Syst. Evol. Microbiol.">
        <title>Strains of Bradyrhizobium barranii sp. nov. associated with legumes native to Canada are symbionts of soybeans and belong to different subspecies (subsp. barranii subsp. nov. and subsp. apii subsp. nov.) and symbiovars (sv. glycinearum and sv. septentrionale).</title>
        <authorList>
            <person name="Bromfield E.S.P."/>
            <person name="Cloutier S."/>
            <person name="Wasai-Hara S."/>
            <person name="Minamisawa K."/>
        </authorList>
    </citation>
    <scope>NUCLEOTIDE SEQUENCE [LARGE SCALE GENOMIC DNA]</scope>
    <source>
        <strain evidence="3 4">144S4</strain>
    </source>
</reference>
<dbReference type="Pfam" id="PF14301">
    <property type="entry name" value="DUF4376"/>
    <property type="match status" value="1"/>
</dbReference>
<evidence type="ECO:0000313" key="3">
    <source>
        <dbReference type="EMBL" id="UEM11979.1"/>
    </source>
</evidence>
<organism evidence="2">
    <name type="scientific">Bradyrhizobium barranii subsp. barranii</name>
    <dbReference type="NCBI Taxonomy" id="2823807"/>
    <lineage>
        <taxon>Bacteria</taxon>
        <taxon>Pseudomonadati</taxon>
        <taxon>Pseudomonadota</taxon>
        <taxon>Alphaproteobacteria</taxon>
        <taxon>Hyphomicrobiales</taxon>
        <taxon>Nitrobacteraceae</taxon>
        <taxon>Bradyrhizobium</taxon>
        <taxon>Bradyrhizobium barranii</taxon>
    </lineage>
</organism>
<dbReference type="InterPro" id="IPR025484">
    <property type="entry name" value="DUF4376"/>
</dbReference>
<sequence>MRQFDIRDWYWFIGTDQSNVWSSLKAASVPISDEGYQAFVAGGNNAAPIEFADLRSMFAEHYPGGMLDTYTASKRWLKEQAGITLESDMPIKTDDRAQAKISGAYFAAQASSAVITPWHAADGAVYQLSATDIEQMNVELLTHINACFSVSADVLSGIEAGTITTREQIDAAFSAPMTQAQKDWLKKAG</sequence>
<evidence type="ECO:0000259" key="1">
    <source>
        <dbReference type="Pfam" id="PF14301"/>
    </source>
</evidence>
<protein>
    <submittedName>
        <fullName evidence="2">DUF4376 domain-containing protein</fullName>
    </submittedName>
</protein>
<dbReference type="RefSeq" id="WP_208088939.1">
    <property type="nucleotide sequence ID" value="NZ_CP086136.1"/>
</dbReference>
<dbReference type="AlphaFoldDB" id="A0A939S814"/>
<dbReference type="EMBL" id="CP086136">
    <property type="protein sequence ID" value="UEM11979.1"/>
    <property type="molecule type" value="Genomic_DNA"/>
</dbReference>
<accession>A0A939S814</accession>